<reference evidence="1" key="1">
    <citation type="submission" date="2017-12" db="EMBL/GenBank/DDBJ databases">
        <title>Gene loss provides genomic basis for host adaptation in cereal stripe rust fungi.</title>
        <authorList>
            <person name="Xia C."/>
        </authorList>
    </citation>
    <scope>NUCLEOTIDE SEQUENCE [LARGE SCALE GENOMIC DNA]</scope>
    <source>
        <strain evidence="1">93-210</strain>
    </source>
</reference>
<dbReference type="EMBL" id="PKSL01000064">
    <property type="protein sequence ID" value="POW08449.1"/>
    <property type="molecule type" value="Genomic_DNA"/>
</dbReference>
<dbReference type="PANTHER" id="PTHR33266">
    <property type="entry name" value="CHROMOSOME 15, WHOLE GENOME SHOTGUN SEQUENCE"/>
    <property type="match status" value="1"/>
</dbReference>
<organism evidence="1 2">
    <name type="scientific">Puccinia striiformis</name>
    <dbReference type="NCBI Taxonomy" id="27350"/>
    <lineage>
        <taxon>Eukaryota</taxon>
        <taxon>Fungi</taxon>
        <taxon>Dikarya</taxon>
        <taxon>Basidiomycota</taxon>
        <taxon>Pucciniomycotina</taxon>
        <taxon>Pucciniomycetes</taxon>
        <taxon>Pucciniales</taxon>
        <taxon>Pucciniaceae</taxon>
        <taxon>Puccinia</taxon>
    </lineage>
</organism>
<proteinExistence type="predicted"/>
<dbReference type="VEuPathDB" id="FungiDB:PSTT_07489"/>
<protein>
    <submittedName>
        <fullName evidence="1">Uncharacterized protein</fullName>
    </submittedName>
</protein>
<dbReference type="AlphaFoldDB" id="A0A2S4VG21"/>
<dbReference type="VEuPathDB" id="FungiDB:PSHT_09776"/>
<comment type="caution">
    <text evidence="1">The sequence shown here is derived from an EMBL/GenBank/DDBJ whole genome shotgun (WGS) entry which is preliminary data.</text>
</comment>
<dbReference type="Proteomes" id="UP000239156">
    <property type="component" value="Unassembled WGS sequence"/>
</dbReference>
<evidence type="ECO:0000313" key="2">
    <source>
        <dbReference type="Proteomes" id="UP000239156"/>
    </source>
</evidence>
<keyword evidence="2" id="KW-1185">Reference proteome</keyword>
<sequence>MEHNESLQKEVSRLAFARNHPKLPANFLISHEKRIEAINSKSSQEAVTLLETLQTDQLAMPLDGDTFAQWTRFLEIHPSLVNAEEAFLYFYHVAGFAVVIRQEQFLAGPNCLLNRKSDFAQTLYLLGIQSNQSLQKEASQLAYVHHHPESCQRPETNHEKRVIKINCKSSQKTKKLVKKSIMSTSFQSQIVAEGFDHAYLNSENLIEPTIDTIAKFEAEWRSSKQLAPYSSLIAPSLSGGKTRLLKEMSRRVCVVYICLRPLHSTGYPPRSDFPSAMLLDPSCAELEIRYHRMLVSILHAVADYFSVQNDKQTAQEILNKWVDHSFPRKGHTVDPPFWTEVQKKMAEISHQSAADQSDPDMEAELSQAVRMVARSAAFMKQNNLKVILAIDEARQLLDGGKSTDMSFFHIFRRVIKRFPTASGFFSILADTTSRVSKFNPPERHDPSHRPGEENRVKLFPPIYQIPTFDINASPPPTTWQQLQSAFRLFRYGSPFWGVYIDDAKKKKQTANAIVSDLIQFALEKLLCTNDTSIHANSLTDSQAIALLGCTIQPRLYGAAPINSELVSSHLAQCMYIDSSRELLLSEHPSQFTLSSAANQYLAFGDDRLIQCIQVLAFTRLQGYVTIGDVSKIVKNRKQTEKLEDKSHQWTPSRTGIKFKSPNPYLVIYMSLRDSESPDKTLGQKSLLRKTLEPTLSCIPLNEKVLPDDQERRASLAFHGLRSFRCLSQDLITALEALLSTEPNFLRLHENSTEHTKDCFKQAAPEVYSPEVYLPGVPSKRKRSKSLSSV</sequence>
<dbReference type="VEuPathDB" id="FungiDB:PSHT_09775"/>
<evidence type="ECO:0000313" key="1">
    <source>
        <dbReference type="EMBL" id="POW08449.1"/>
    </source>
</evidence>
<gene>
    <name evidence="1" type="ORF">PSTT_07489</name>
</gene>
<dbReference type="PANTHER" id="PTHR33266:SF1">
    <property type="entry name" value="F-BOX DOMAIN-CONTAINING PROTEIN"/>
    <property type="match status" value="1"/>
</dbReference>
<accession>A0A2S4VG21</accession>
<name>A0A2S4VG21_9BASI</name>